<feature type="compositionally biased region" description="Polar residues" evidence="6">
    <location>
        <begin position="766"/>
        <end position="780"/>
    </location>
</feature>
<feature type="domain" description="OBG-type G" evidence="8">
    <location>
        <begin position="387"/>
        <end position="554"/>
    </location>
</feature>
<proteinExistence type="predicted"/>
<keyword evidence="3" id="KW-0547">Nucleotide-binding</keyword>
<keyword evidence="10" id="KW-1185">Reference proteome</keyword>
<evidence type="ECO:0000256" key="1">
    <source>
        <dbReference type="ARBA" id="ARBA00004604"/>
    </source>
</evidence>
<dbReference type="InterPro" id="IPR041623">
    <property type="entry name" value="NOG1_N"/>
</dbReference>
<comment type="caution">
    <text evidence="9">The sequence shown here is derived from an EMBL/GenBank/DDBJ whole genome shotgun (WGS) entry which is preliminary data.</text>
</comment>
<dbReference type="InterPro" id="IPR000182">
    <property type="entry name" value="GNAT_dom"/>
</dbReference>
<dbReference type="EMBL" id="MU860097">
    <property type="protein sequence ID" value="KAK4238386.1"/>
    <property type="molecule type" value="Genomic_DNA"/>
</dbReference>
<reference evidence="9" key="2">
    <citation type="submission" date="2023-05" db="EMBL/GenBank/DDBJ databases">
        <authorList>
            <consortium name="Lawrence Berkeley National Laboratory"/>
            <person name="Steindorff A."/>
            <person name="Hensen N."/>
            <person name="Bonometti L."/>
            <person name="Westerberg I."/>
            <person name="Brannstrom I.O."/>
            <person name="Guillou S."/>
            <person name="Cros-Aarteil S."/>
            <person name="Calhoun S."/>
            <person name="Haridas S."/>
            <person name="Kuo A."/>
            <person name="Mondo S."/>
            <person name="Pangilinan J."/>
            <person name="Riley R."/>
            <person name="Labutti K."/>
            <person name="Andreopoulos B."/>
            <person name="Lipzen A."/>
            <person name="Chen C."/>
            <person name="Yanf M."/>
            <person name="Daum C."/>
            <person name="Ng V."/>
            <person name="Clum A."/>
            <person name="Ohm R."/>
            <person name="Martin F."/>
            <person name="Silar P."/>
            <person name="Natvig D."/>
            <person name="Lalanne C."/>
            <person name="Gautier V."/>
            <person name="Ament-Velasquez S.L."/>
            <person name="Kruys A."/>
            <person name="Hutchinson M.I."/>
            <person name="Powell A.J."/>
            <person name="Barry K."/>
            <person name="Miller A.N."/>
            <person name="Grigoriev I.V."/>
            <person name="Debuchy R."/>
            <person name="Gladieux P."/>
            <person name="Thoren M.H."/>
            <person name="Johannesson H."/>
        </authorList>
    </citation>
    <scope>NUCLEOTIDE SEQUENCE</scope>
    <source>
        <strain evidence="9">CBS 532.94</strain>
    </source>
</reference>
<dbReference type="GO" id="GO:0016747">
    <property type="term" value="F:acyltransferase activity, transferring groups other than amino-acyl groups"/>
    <property type="evidence" value="ECO:0007669"/>
    <property type="project" value="InterPro"/>
</dbReference>
<dbReference type="Gene3D" id="1.20.120.1190">
    <property type="match status" value="1"/>
</dbReference>
<dbReference type="Gene3D" id="3.40.50.300">
    <property type="entry name" value="P-loop containing nucleotide triphosphate hydrolases"/>
    <property type="match status" value="1"/>
</dbReference>
<dbReference type="Pfam" id="PF08155">
    <property type="entry name" value="NOGCT"/>
    <property type="match status" value="1"/>
</dbReference>
<feature type="region of interest" description="Disordered" evidence="6">
    <location>
        <begin position="855"/>
        <end position="874"/>
    </location>
</feature>
<dbReference type="CDD" id="cd01897">
    <property type="entry name" value="NOG"/>
    <property type="match status" value="1"/>
</dbReference>
<dbReference type="Proteomes" id="UP001303760">
    <property type="component" value="Unassembled WGS sequence"/>
</dbReference>
<evidence type="ECO:0000256" key="6">
    <source>
        <dbReference type="SAM" id="MobiDB-lite"/>
    </source>
</evidence>
<dbReference type="SUPFAM" id="SSF55729">
    <property type="entry name" value="Acyl-CoA N-acyltransferases (Nat)"/>
    <property type="match status" value="1"/>
</dbReference>
<evidence type="ECO:0000313" key="10">
    <source>
        <dbReference type="Proteomes" id="UP001303760"/>
    </source>
</evidence>
<dbReference type="InterPro" id="IPR016181">
    <property type="entry name" value="Acyl_CoA_acyltransferase"/>
</dbReference>
<dbReference type="InterPro" id="IPR031167">
    <property type="entry name" value="G_OBG"/>
</dbReference>
<evidence type="ECO:0000256" key="4">
    <source>
        <dbReference type="ARBA" id="ARBA00023134"/>
    </source>
</evidence>
<dbReference type="Gene3D" id="3.40.630.30">
    <property type="match status" value="1"/>
</dbReference>
<feature type="region of interest" description="Disordered" evidence="6">
    <location>
        <begin position="766"/>
        <end position="849"/>
    </location>
</feature>
<comment type="subcellular location">
    <subcellularLocation>
        <location evidence="1">Nucleus</location>
        <location evidence="1">Nucleolus</location>
    </subcellularLocation>
</comment>
<dbReference type="GO" id="GO:0005525">
    <property type="term" value="F:GTP binding"/>
    <property type="evidence" value="ECO:0007669"/>
    <property type="project" value="UniProtKB-KW"/>
</dbReference>
<dbReference type="SUPFAM" id="SSF52540">
    <property type="entry name" value="P-loop containing nucleoside triphosphate hydrolases"/>
    <property type="match status" value="1"/>
</dbReference>
<evidence type="ECO:0000256" key="3">
    <source>
        <dbReference type="ARBA" id="ARBA00022741"/>
    </source>
</evidence>
<dbReference type="InterPro" id="IPR027417">
    <property type="entry name" value="P-loop_NTPase"/>
</dbReference>
<organism evidence="9 10">
    <name type="scientific">Achaetomium macrosporum</name>
    <dbReference type="NCBI Taxonomy" id="79813"/>
    <lineage>
        <taxon>Eukaryota</taxon>
        <taxon>Fungi</taxon>
        <taxon>Dikarya</taxon>
        <taxon>Ascomycota</taxon>
        <taxon>Pezizomycotina</taxon>
        <taxon>Sordariomycetes</taxon>
        <taxon>Sordariomycetidae</taxon>
        <taxon>Sordariales</taxon>
        <taxon>Chaetomiaceae</taxon>
        <taxon>Achaetomium</taxon>
    </lineage>
</organism>
<dbReference type="PANTHER" id="PTHR45759">
    <property type="entry name" value="NUCLEOLAR GTP-BINDING PROTEIN 1"/>
    <property type="match status" value="1"/>
</dbReference>
<feature type="region of interest" description="Disordered" evidence="6">
    <location>
        <begin position="31"/>
        <end position="50"/>
    </location>
</feature>
<accession>A0AAN7CAD2</accession>
<name>A0AAN7CAD2_9PEZI</name>
<dbReference type="PROSITE" id="PS51186">
    <property type="entry name" value="GNAT"/>
    <property type="match status" value="1"/>
</dbReference>
<feature type="domain" description="N-acetyltransferase" evidence="7">
    <location>
        <begin position="89"/>
        <end position="274"/>
    </location>
</feature>
<sequence>MSREADAESLLHYYNFSSKVSSVQGFQAALTNSSPIPSRESDQAVDESSDVDGDFAELQKMLSQKRRAAKDSPESRLRQALPFITEFVPFIRPLTISDLDSCIALENALGIFLTVIPERANDLGIQTLPHAKPVETGRADGAVSVLLAHIVSSRCSGDIVTDSDMDYPKDWRSRKSRAAEVGHQASGKTVGLHSLAVLPRLQQCGIGQMIMKAYLDQMRSYGVVNRVALICQDHLVSYYERFGFKHLGESKAQFGGGGWHDMEFIDIVLSFTQETCSEKFGQIVSSFPVLTDQHPFHRDLMNILYDADHFKVALGQVSTAKHLIETICRDYVRLLKYAQSLYQCKQLKRAALGRMATLIKRLKDPLQYLDQVRQHLARLPDINPTTRTLLVAGFPNVGKSSFVRSVTRADTPVEPYAFFVGHLDYKYLRYQVIDTPGILDHPLEEMNTIEMQSVTALAHLRAAVLFFIDISEQCGYSLSAQCNLFRSIKPLFANKMVFIVLNKMDIKAFEDLEPEMQAELQDLTKSGDVELLRASCATQDGVQDVKNHVCERLLAERVSQKLKAGTASNGALGSRLSEVMARIHVAQPMDGVTRETFIPEAVKSLKKYDKNDPERRILARDVEEANGGAGVYNVDLRKDYILADPSWKYDKIPEIYDGKNVYDYVDPDIDAKLAALEEEEERLEKEGFYESDSDIDDESEEEVLQKAEYIREKHKLIRNEAKMRKSLKNRAIIPRKNQKRPFSQLEDHLDQLGVDTESIGLRARSQVVQPTRGRSVTRSRAGTADPDAMDVDEAPSNKQRLRSASRARSVAATNRREDGVQDATARTAAERQAKLSQRKMNRMARQGEADRHIAAAMPKHLFSGKRTIGKTSRR</sequence>
<evidence type="ECO:0000256" key="2">
    <source>
        <dbReference type="ARBA" id="ARBA00022517"/>
    </source>
</evidence>
<evidence type="ECO:0000259" key="7">
    <source>
        <dbReference type="PROSITE" id="PS51186"/>
    </source>
</evidence>
<dbReference type="Pfam" id="PF13673">
    <property type="entry name" value="Acetyltransf_10"/>
    <property type="match status" value="1"/>
</dbReference>
<reference evidence="9" key="1">
    <citation type="journal article" date="2023" name="Mol. Phylogenet. Evol.">
        <title>Genome-scale phylogeny and comparative genomics of the fungal order Sordariales.</title>
        <authorList>
            <person name="Hensen N."/>
            <person name="Bonometti L."/>
            <person name="Westerberg I."/>
            <person name="Brannstrom I.O."/>
            <person name="Guillou S."/>
            <person name="Cros-Aarteil S."/>
            <person name="Calhoun S."/>
            <person name="Haridas S."/>
            <person name="Kuo A."/>
            <person name="Mondo S."/>
            <person name="Pangilinan J."/>
            <person name="Riley R."/>
            <person name="LaButti K."/>
            <person name="Andreopoulos B."/>
            <person name="Lipzen A."/>
            <person name="Chen C."/>
            <person name="Yan M."/>
            <person name="Daum C."/>
            <person name="Ng V."/>
            <person name="Clum A."/>
            <person name="Steindorff A."/>
            <person name="Ohm R.A."/>
            <person name="Martin F."/>
            <person name="Silar P."/>
            <person name="Natvig D.O."/>
            <person name="Lalanne C."/>
            <person name="Gautier V."/>
            <person name="Ament-Velasquez S.L."/>
            <person name="Kruys A."/>
            <person name="Hutchinson M.I."/>
            <person name="Powell A.J."/>
            <person name="Barry K."/>
            <person name="Miller A.N."/>
            <person name="Grigoriev I.V."/>
            <person name="Debuchy R."/>
            <person name="Gladieux P."/>
            <person name="Hiltunen Thoren M."/>
            <person name="Johannesson H."/>
        </authorList>
    </citation>
    <scope>NUCLEOTIDE SEQUENCE</scope>
    <source>
        <strain evidence="9">CBS 532.94</strain>
    </source>
</reference>
<gene>
    <name evidence="9" type="ORF">C8A03DRAFT_43851</name>
</gene>
<dbReference type="GO" id="GO:0042254">
    <property type="term" value="P:ribosome biogenesis"/>
    <property type="evidence" value="ECO:0007669"/>
    <property type="project" value="UniProtKB-KW"/>
</dbReference>
<evidence type="ECO:0000259" key="8">
    <source>
        <dbReference type="PROSITE" id="PS51710"/>
    </source>
</evidence>
<keyword evidence="5" id="KW-0539">Nucleus</keyword>
<keyword evidence="2" id="KW-0690">Ribosome biogenesis</keyword>
<dbReference type="InterPro" id="IPR010674">
    <property type="entry name" value="NOG1_Rossman_fold_dom"/>
</dbReference>
<evidence type="ECO:0000313" key="9">
    <source>
        <dbReference type="EMBL" id="KAK4238386.1"/>
    </source>
</evidence>
<dbReference type="Pfam" id="PF06858">
    <property type="entry name" value="NOG1"/>
    <property type="match status" value="1"/>
</dbReference>
<dbReference type="InterPro" id="IPR012973">
    <property type="entry name" value="NOG_C"/>
</dbReference>
<dbReference type="PROSITE" id="PS51710">
    <property type="entry name" value="G_OBG"/>
    <property type="match status" value="1"/>
</dbReference>
<dbReference type="Pfam" id="PF17835">
    <property type="entry name" value="NOG1_N"/>
    <property type="match status" value="1"/>
</dbReference>
<dbReference type="AlphaFoldDB" id="A0AAN7CAD2"/>
<protein>
    <submittedName>
        <fullName evidence="9">Nucleolar GTP-binding protein 1</fullName>
    </submittedName>
</protein>
<dbReference type="CDD" id="cd04301">
    <property type="entry name" value="NAT_SF"/>
    <property type="match status" value="1"/>
</dbReference>
<dbReference type="GO" id="GO:0005730">
    <property type="term" value="C:nucleolus"/>
    <property type="evidence" value="ECO:0007669"/>
    <property type="project" value="UniProtKB-SubCell"/>
</dbReference>
<keyword evidence="4" id="KW-0342">GTP-binding</keyword>
<evidence type="ECO:0000256" key="5">
    <source>
        <dbReference type="ARBA" id="ARBA00023242"/>
    </source>
</evidence>